<dbReference type="GO" id="GO:0015035">
    <property type="term" value="F:protein-disulfide reductase activity"/>
    <property type="evidence" value="ECO:0007669"/>
    <property type="project" value="TreeGrafter"/>
</dbReference>
<sequence>MRFSKPGIEVSIAIVLAVTAGWTFLPAPAEELIDWQKYDNAVIETAKAEKRPVLIKFTADWCLSCQVADKLVFRRKDIAKLIEEKGVLAFKADTTVKDYPATLALKNVYNEPGVPVSMLFAPGKKEPLRWRGMAFGDQLKTHLEKLPSQKYDYDEKENKQESKD</sequence>
<dbReference type="EMBL" id="BARU01012185">
    <property type="protein sequence ID" value="GAH38099.1"/>
    <property type="molecule type" value="Genomic_DNA"/>
</dbReference>
<comment type="caution">
    <text evidence="1">The sequence shown here is derived from an EMBL/GenBank/DDBJ whole genome shotgun (WGS) entry which is preliminary data.</text>
</comment>
<reference evidence="1" key="1">
    <citation type="journal article" date="2014" name="Front. Microbiol.">
        <title>High frequency of phylogenetically diverse reductive dehalogenase-homologous genes in deep subseafloor sedimentary metagenomes.</title>
        <authorList>
            <person name="Kawai M."/>
            <person name="Futagami T."/>
            <person name="Toyoda A."/>
            <person name="Takaki Y."/>
            <person name="Nishi S."/>
            <person name="Hori S."/>
            <person name="Arai W."/>
            <person name="Tsubouchi T."/>
            <person name="Morono Y."/>
            <person name="Uchiyama I."/>
            <person name="Ito T."/>
            <person name="Fujiyama A."/>
            <person name="Inagaki F."/>
            <person name="Takami H."/>
        </authorList>
    </citation>
    <scope>NUCLEOTIDE SEQUENCE</scope>
    <source>
        <strain evidence="1">Expedition CK06-06</strain>
    </source>
</reference>
<organism evidence="1">
    <name type="scientific">marine sediment metagenome</name>
    <dbReference type="NCBI Taxonomy" id="412755"/>
    <lineage>
        <taxon>unclassified sequences</taxon>
        <taxon>metagenomes</taxon>
        <taxon>ecological metagenomes</taxon>
    </lineage>
</organism>
<gene>
    <name evidence="1" type="ORF">S03H2_22585</name>
</gene>
<dbReference type="PANTHER" id="PTHR32234">
    <property type="entry name" value="THIOL:DISULFIDE INTERCHANGE PROTEIN DSBD"/>
    <property type="match status" value="1"/>
</dbReference>
<dbReference type="InterPro" id="IPR036249">
    <property type="entry name" value="Thioredoxin-like_sf"/>
</dbReference>
<dbReference type="SUPFAM" id="SSF52833">
    <property type="entry name" value="Thioredoxin-like"/>
    <property type="match status" value="1"/>
</dbReference>
<dbReference type="GO" id="GO:0045454">
    <property type="term" value="P:cell redox homeostasis"/>
    <property type="evidence" value="ECO:0007669"/>
    <property type="project" value="TreeGrafter"/>
</dbReference>
<dbReference type="AlphaFoldDB" id="X1G955"/>
<dbReference type="Gene3D" id="3.40.30.10">
    <property type="entry name" value="Glutaredoxin"/>
    <property type="match status" value="1"/>
</dbReference>
<accession>X1G955</accession>
<proteinExistence type="predicted"/>
<evidence type="ECO:0000313" key="1">
    <source>
        <dbReference type="EMBL" id="GAH38099.1"/>
    </source>
</evidence>
<name>X1G955_9ZZZZ</name>
<evidence type="ECO:0008006" key="2">
    <source>
        <dbReference type="Google" id="ProtNLM"/>
    </source>
</evidence>
<protein>
    <recommendedName>
        <fullName evidence="2">Thioredoxin domain-containing protein</fullName>
    </recommendedName>
</protein>
<dbReference type="Pfam" id="PF13899">
    <property type="entry name" value="Thioredoxin_7"/>
    <property type="match status" value="1"/>
</dbReference>